<name>X5GWW1_9RICK</name>
<protein>
    <submittedName>
        <fullName evidence="2">Uncharacterized protein</fullName>
    </submittedName>
</protein>
<dbReference type="EMBL" id="CP007481">
    <property type="protein sequence ID" value="AHX11497.1"/>
    <property type="molecule type" value="Genomic_DNA"/>
</dbReference>
<dbReference type="HOGENOM" id="CLU_3186330_0_0_5"/>
<dbReference type="AlphaFoldDB" id="X5GWW1"/>
<accession>X5GWW1</accession>
<organism evidence="2 3">
    <name type="scientific">Neorickettsia helminthoeca str. Oregon</name>
    <dbReference type="NCBI Taxonomy" id="1286528"/>
    <lineage>
        <taxon>Bacteria</taxon>
        <taxon>Pseudomonadati</taxon>
        <taxon>Pseudomonadota</taxon>
        <taxon>Alphaproteobacteria</taxon>
        <taxon>Rickettsiales</taxon>
        <taxon>Anaplasmataceae</taxon>
        <taxon>Neorickettsia</taxon>
    </lineage>
</organism>
<sequence>MLSKIGTPTAGKNTIADSDLHNKQHPAASMISHAIGALNSTPPPLK</sequence>
<proteinExistence type="predicted"/>
<keyword evidence="3" id="KW-1185">Reference proteome</keyword>
<evidence type="ECO:0000313" key="3">
    <source>
        <dbReference type="Proteomes" id="UP000023755"/>
    </source>
</evidence>
<feature type="region of interest" description="Disordered" evidence="1">
    <location>
        <begin position="1"/>
        <end position="28"/>
    </location>
</feature>
<dbReference type="Proteomes" id="UP000023755">
    <property type="component" value="Chromosome"/>
</dbReference>
<gene>
    <name evidence="2" type="ORF">NHE_0558</name>
</gene>
<evidence type="ECO:0000313" key="2">
    <source>
        <dbReference type="EMBL" id="AHX11497.1"/>
    </source>
</evidence>
<evidence type="ECO:0000256" key="1">
    <source>
        <dbReference type="SAM" id="MobiDB-lite"/>
    </source>
</evidence>
<dbReference type="KEGG" id="nhm:NHE_0558"/>
<reference evidence="2 3" key="1">
    <citation type="submission" date="2014-03" db="EMBL/GenBank/DDBJ databases">
        <title>Sequencing and Comparison of Genomes and Transcriptome Profiles of Human Ehrlichiosis Agents.</title>
        <authorList>
            <person name="Lin M."/>
            <person name="Daugherty S.C."/>
            <person name="Nagaraj S."/>
            <person name="Cheng Z."/>
            <person name="Xiong Q."/>
            <person name="Lin F.-Y."/>
            <person name="Sengamalay N."/>
            <person name="Ott S."/>
            <person name="Godinez A."/>
            <person name="Tallon L.J."/>
            <person name="Sadzewicz L."/>
            <person name="Fraser C.M."/>
            <person name="Dunning Hotopp J.C."/>
            <person name="Rikihisa Y."/>
        </authorList>
    </citation>
    <scope>NUCLEOTIDE SEQUENCE [LARGE SCALE GENOMIC DNA]</scope>
    <source>
        <strain evidence="2 3">Oregon</strain>
    </source>
</reference>